<keyword evidence="2" id="KW-1185">Reference proteome</keyword>
<dbReference type="Proteomes" id="UP001204772">
    <property type="component" value="Unassembled WGS sequence"/>
</dbReference>
<dbReference type="SUPFAM" id="SSF53335">
    <property type="entry name" value="S-adenosyl-L-methionine-dependent methyltransferases"/>
    <property type="match status" value="1"/>
</dbReference>
<sequence>MKKIILSLIEKMGYEVVKAGTYRFANIDIENDKDFGRLMNQCRPFTMTSVQRLYALNQAVNYISKNKISGDIVECGVWRGGSSMMSALTLLEGKDTSRNLYLYDTFEGMSEPTNDDVSMTGALAEKTWQSIDKCDADLNDVQTNMKQTNYPFSKIHFVQGKVEQTIPETIPSSIALLRLDTDWYESTYHELVHLFPKLVTGGVLIIDDYGHWQGARKAVDQYFAEQKTPILLNRIDYTGRIAIKS</sequence>
<proteinExistence type="predicted"/>
<dbReference type="PANTHER" id="PTHR40036">
    <property type="entry name" value="MACROCIN O-METHYLTRANSFERASE"/>
    <property type="match status" value="1"/>
</dbReference>
<dbReference type="Pfam" id="PF05711">
    <property type="entry name" value="TylF"/>
    <property type="match status" value="1"/>
</dbReference>
<keyword evidence="1" id="KW-0808">Transferase</keyword>
<gene>
    <name evidence="1" type="ORF">NCI00_22230</name>
</gene>
<dbReference type="RefSeq" id="WP_253531382.1">
    <property type="nucleotide sequence ID" value="NZ_JAMZEL010000011.1"/>
</dbReference>
<dbReference type="InterPro" id="IPR029063">
    <property type="entry name" value="SAM-dependent_MTases_sf"/>
</dbReference>
<protein>
    <submittedName>
        <fullName evidence="1">TylF/MycF family methyltransferase</fullName>
    </submittedName>
</protein>
<comment type="caution">
    <text evidence="1">The sequence shown here is derived from an EMBL/GenBank/DDBJ whole genome shotgun (WGS) entry which is preliminary data.</text>
</comment>
<dbReference type="PANTHER" id="PTHR40036:SF1">
    <property type="entry name" value="MACROCIN O-METHYLTRANSFERASE"/>
    <property type="match status" value="1"/>
</dbReference>
<keyword evidence="1" id="KW-0489">Methyltransferase</keyword>
<name>A0ABT1FTU0_9BACT</name>
<reference evidence="1 2" key="1">
    <citation type="submission" date="2022-06" db="EMBL/GenBank/DDBJ databases">
        <title>Runella sp. S5 genome sequencing.</title>
        <authorList>
            <person name="Park S."/>
        </authorList>
    </citation>
    <scope>NUCLEOTIDE SEQUENCE [LARGE SCALE GENOMIC DNA]</scope>
    <source>
        <strain evidence="1 2">S5</strain>
    </source>
</reference>
<evidence type="ECO:0000313" key="2">
    <source>
        <dbReference type="Proteomes" id="UP001204772"/>
    </source>
</evidence>
<dbReference type="Gene3D" id="3.40.50.150">
    <property type="entry name" value="Vaccinia Virus protein VP39"/>
    <property type="match status" value="1"/>
</dbReference>
<dbReference type="EMBL" id="JAMZEL010000011">
    <property type="protein sequence ID" value="MCP1385174.1"/>
    <property type="molecule type" value="Genomic_DNA"/>
</dbReference>
<organism evidence="1 2">
    <name type="scientific">Runella salmonicolor</name>
    <dbReference type="NCBI Taxonomy" id="2950278"/>
    <lineage>
        <taxon>Bacteria</taxon>
        <taxon>Pseudomonadati</taxon>
        <taxon>Bacteroidota</taxon>
        <taxon>Cytophagia</taxon>
        <taxon>Cytophagales</taxon>
        <taxon>Spirosomataceae</taxon>
        <taxon>Runella</taxon>
    </lineage>
</organism>
<dbReference type="GO" id="GO:0032259">
    <property type="term" value="P:methylation"/>
    <property type="evidence" value="ECO:0007669"/>
    <property type="project" value="UniProtKB-KW"/>
</dbReference>
<dbReference type="GO" id="GO:0008168">
    <property type="term" value="F:methyltransferase activity"/>
    <property type="evidence" value="ECO:0007669"/>
    <property type="project" value="UniProtKB-KW"/>
</dbReference>
<accession>A0ABT1FTU0</accession>
<evidence type="ECO:0000313" key="1">
    <source>
        <dbReference type="EMBL" id="MCP1385174.1"/>
    </source>
</evidence>
<dbReference type="InterPro" id="IPR008884">
    <property type="entry name" value="TylF_MeTrfase"/>
</dbReference>